<name>A0A0K9ETL1_9ACTO</name>
<gene>
    <name evidence="4" type="ORF">NCTC10327_00109</name>
</gene>
<evidence type="ECO:0000256" key="2">
    <source>
        <dbReference type="ARBA" id="ARBA00022741"/>
    </source>
</evidence>
<keyword evidence="2" id="KW-0547">Nucleotide-binding</keyword>
<dbReference type="GO" id="GO:0005524">
    <property type="term" value="F:ATP binding"/>
    <property type="evidence" value="ECO:0007669"/>
    <property type="project" value="UniProtKB-KW"/>
</dbReference>
<sequence length="244" mass="27227">MTNELTLDQIMDLTRGIPLTRNVLKTALATASPEQRAFIADLLTAEHESRKRAKQDRLLRQAKFPVRKTLNNYDYSMITWPTGWQQSDLLSLDFITNHHDLVFYGDVGTGKTHLAIGLGHAACQAGYTTRFFTAASLIAFLRQAQDKGTLDAAITTIGKAKLIIIDEFGYLPIDITGARLLYQIIANAYETQSIIYTSNLEFSRWGAILGDTNMAAAIIDRTVHHGHILNFAGTSWRLTHSTMK</sequence>
<dbReference type="SUPFAM" id="SSF52540">
    <property type="entry name" value="P-loop containing nucleoside triphosphate hydrolases"/>
    <property type="match status" value="1"/>
</dbReference>
<dbReference type="PANTHER" id="PTHR30050:SF4">
    <property type="entry name" value="ATP-BINDING PROTEIN RV3427C IN INSERTION SEQUENCE-RELATED"/>
    <property type="match status" value="1"/>
</dbReference>
<dbReference type="PANTHER" id="PTHR30050">
    <property type="entry name" value="CHROMOSOMAL REPLICATION INITIATOR PROTEIN DNAA"/>
    <property type="match status" value="1"/>
</dbReference>
<dbReference type="AlphaFoldDB" id="A0A0K9ETL1"/>
<evidence type="ECO:0000313" key="4">
    <source>
        <dbReference type="EMBL" id="VDG75382.1"/>
    </source>
</evidence>
<dbReference type="NCBIfam" id="NF038214">
    <property type="entry name" value="IS21_help_AAA"/>
    <property type="match status" value="1"/>
</dbReference>
<dbReference type="InterPro" id="IPR002611">
    <property type="entry name" value="IstB_ATP-bd"/>
</dbReference>
<evidence type="ECO:0000313" key="5">
    <source>
        <dbReference type="Proteomes" id="UP000269974"/>
    </source>
</evidence>
<protein>
    <submittedName>
        <fullName evidence="4">Transposase (26)</fullName>
    </submittedName>
</protein>
<dbReference type="InterPro" id="IPR028350">
    <property type="entry name" value="DNAC/IstB-like"/>
</dbReference>
<dbReference type="Proteomes" id="UP000269974">
    <property type="component" value="Unassembled WGS sequence"/>
</dbReference>
<comment type="caution">
    <text evidence="4">The sequence shown here is derived from an EMBL/GenBank/DDBJ whole genome shotgun (WGS) entry which is preliminary data.</text>
</comment>
<dbReference type="GO" id="GO:0006260">
    <property type="term" value="P:DNA replication"/>
    <property type="evidence" value="ECO:0007669"/>
    <property type="project" value="TreeGrafter"/>
</dbReference>
<dbReference type="SMART" id="SM00382">
    <property type="entry name" value="AAA"/>
    <property type="match status" value="1"/>
</dbReference>
<dbReference type="InterPro" id="IPR047661">
    <property type="entry name" value="IstB"/>
</dbReference>
<evidence type="ECO:0000256" key="1">
    <source>
        <dbReference type="ARBA" id="ARBA00008059"/>
    </source>
</evidence>
<dbReference type="InterPro" id="IPR003593">
    <property type="entry name" value="AAA+_ATPase"/>
</dbReference>
<dbReference type="RefSeq" id="WP_049619701.1">
    <property type="nucleotide sequence ID" value="NZ_LFUS01000025.1"/>
</dbReference>
<dbReference type="Pfam" id="PF01695">
    <property type="entry name" value="IstB_IS21"/>
    <property type="match status" value="1"/>
</dbReference>
<organism evidence="4 5">
    <name type="scientific">Actinobaculum suis</name>
    <dbReference type="NCBI Taxonomy" id="1657"/>
    <lineage>
        <taxon>Bacteria</taxon>
        <taxon>Bacillati</taxon>
        <taxon>Actinomycetota</taxon>
        <taxon>Actinomycetes</taxon>
        <taxon>Actinomycetales</taxon>
        <taxon>Actinomycetaceae</taxon>
        <taxon>Actinobaculum</taxon>
    </lineage>
</organism>
<accession>A0A0K9ETL1</accession>
<dbReference type="InterPro" id="IPR027417">
    <property type="entry name" value="P-loop_NTPase"/>
</dbReference>
<evidence type="ECO:0000256" key="3">
    <source>
        <dbReference type="ARBA" id="ARBA00022840"/>
    </source>
</evidence>
<dbReference type="EMBL" id="UYIO01000001">
    <property type="protein sequence ID" value="VDG75382.1"/>
    <property type="molecule type" value="Genomic_DNA"/>
</dbReference>
<proteinExistence type="inferred from homology"/>
<comment type="similarity">
    <text evidence="1">Belongs to the IS21/IS1162 putative ATP-binding protein family.</text>
</comment>
<dbReference type="PIRSF" id="PIRSF003073">
    <property type="entry name" value="DNAC_TnpB_IstB"/>
    <property type="match status" value="1"/>
</dbReference>
<reference evidence="4 5" key="1">
    <citation type="submission" date="2018-11" db="EMBL/GenBank/DDBJ databases">
        <authorList>
            <consortium name="Pathogen Informatics"/>
        </authorList>
    </citation>
    <scope>NUCLEOTIDE SEQUENCE [LARGE SCALE GENOMIC DNA]</scope>
    <source>
        <strain evidence="4 5">NCTC10327</strain>
    </source>
</reference>
<dbReference type="Gene3D" id="3.40.50.300">
    <property type="entry name" value="P-loop containing nucleotide triphosphate hydrolases"/>
    <property type="match status" value="1"/>
</dbReference>
<keyword evidence="3" id="KW-0067">ATP-binding</keyword>